<dbReference type="PANTHER" id="PTHR24067">
    <property type="entry name" value="UBIQUITIN-CONJUGATING ENZYME E2"/>
    <property type="match status" value="1"/>
</dbReference>
<name>A0A2K3E5Z5_CHLRE</name>
<evidence type="ECO:0000256" key="1">
    <source>
        <dbReference type="SAM" id="MobiDB-lite"/>
    </source>
</evidence>
<dbReference type="Proteomes" id="UP000006906">
    <property type="component" value="Chromosome 1"/>
</dbReference>
<dbReference type="RefSeq" id="XP_042928360.1">
    <property type="nucleotide sequence ID" value="XM_043058446.1"/>
</dbReference>
<evidence type="ECO:0000259" key="2">
    <source>
        <dbReference type="PROSITE" id="PS50127"/>
    </source>
</evidence>
<dbReference type="ExpressionAtlas" id="A0A2K3E5Z5">
    <property type="expression patterns" value="baseline"/>
</dbReference>
<dbReference type="STRING" id="3055.A0A2K3E5Z5"/>
<dbReference type="Gene3D" id="3.10.110.10">
    <property type="entry name" value="Ubiquitin Conjugating Enzyme"/>
    <property type="match status" value="1"/>
</dbReference>
<evidence type="ECO:0000313" key="3">
    <source>
        <dbReference type="EMBL" id="PNW88212.1"/>
    </source>
</evidence>
<dbReference type="CDD" id="cd23798">
    <property type="entry name" value="UBCc_UBE2I"/>
    <property type="match status" value="1"/>
</dbReference>
<feature type="compositionally biased region" description="Basic and acidic residues" evidence="1">
    <location>
        <begin position="9"/>
        <end position="21"/>
    </location>
</feature>
<sequence length="178" mass="19855">MASAAASRLQEERRQWRKDHPPGMTAKPTTAKDGSTDIFVWDCKVPGMKGTFCEGGLFPFTIKFSPEHPHKPPLVFMPKGFFHVNVFDDGGVCLSILKEVVPKHLGDVSGWRPSFTVKQILIAMQVGLDTMQELLSSPNFGSVANFAVAHLKARSEKEYLQRMKDQTAKYKAEDDEDA</sequence>
<gene>
    <name evidence="3" type="ORF">CHLRE_01g019450v5</name>
</gene>
<dbReference type="SMART" id="SM00212">
    <property type="entry name" value="UBCc"/>
    <property type="match status" value="1"/>
</dbReference>
<dbReference type="EMBL" id="CM008962">
    <property type="protein sequence ID" value="PNW88212.1"/>
    <property type="molecule type" value="Genomic_DNA"/>
</dbReference>
<dbReference type="InParanoid" id="A0A2K3E5Z5"/>
<keyword evidence="4" id="KW-1185">Reference proteome</keyword>
<dbReference type="PROSITE" id="PS50127">
    <property type="entry name" value="UBC_2"/>
    <property type="match status" value="1"/>
</dbReference>
<dbReference type="InterPro" id="IPR000608">
    <property type="entry name" value="UBC"/>
</dbReference>
<dbReference type="SUPFAM" id="SSF54495">
    <property type="entry name" value="UBC-like"/>
    <property type="match status" value="1"/>
</dbReference>
<reference evidence="3 4" key="1">
    <citation type="journal article" date="2007" name="Science">
        <title>The Chlamydomonas genome reveals the evolution of key animal and plant functions.</title>
        <authorList>
            <person name="Merchant S.S."/>
            <person name="Prochnik S.E."/>
            <person name="Vallon O."/>
            <person name="Harris E.H."/>
            <person name="Karpowicz S.J."/>
            <person name="Witman G.B."/>
            <person name="Terry A."/>
            <person name="Salamov A."/>
            <person name="Fritz-Laylin L.K."/>
            <person name="Marechal-Drouard L."/>
            <person name="Marshall W.F."/>
            <person name="Qu L.H."/>
            <person name="Nelson D.R."/>
            <person name="Sanderfoot A.A."/>
            <person name="Spalding M.H."/>
            <person name="Kapitonov V.V."/>
            <person name="Ren Q."/>
            <person name="Ferris P."/>
            <person name="Lindquist E."/>
            <person name="Shapiro H."/>
            <person name="Lucas S.M."/>
            <person name="Grimwood J."/>
            <person name="Schmutz J."/>
            <person name="Cardol P."/>
            <person name="Cerutti H."/>
            <person name="Chanfreau G."/>
            <person name="Chen C.L."/>
            <person name="Cognat V."/>
            <person name="Croft M.T."/>
            <person name="Dent R."/>
            <person name="Dutcher S."/>
            <person name="Fernandez E."/>
            <person name="Fukuzawa H."/>
            <person name="Gonzalez-Ballester D."/>
            <person name="Gonzalez-Halphen D."/>
            <person name="Hallmann A."/>
            <person name="Hanikenne M."/>
            <person name="Hippler M."/>
            <person name="Inwood W."/>
            <person name="Jabbari K."/>
            <person name="Kalanon M."/>
            <person name="Kuras R."/>
            <person name="Lefebvre P.A."/>
            <person name="Lemaire S.D."/>
            <person name="Lobanov A.V."/>
            <person name="Lohr M."/>
            <person name="Manuell A."/>
            <person name="Meier I."/>
            <person name="Mets L."/>
            <person name="Mittag M."/>
            <person name="Mittelmeier T."/>
            <person name="Moroney J.V."/>
            <person name="Moseley J."/>
            <person name="Napoli C."/>
            <person name="Nedelcu A.M."/>
            <person name="Niyogi K."/>
            <person name="Novoselov S.V."/>
            <person name="Paulsen I.T."/>
            <person name="Pazour G."/>
            <person name="Purton S."/>
            <person name="Ral J.P."/>
            <person name="Riano-Pachon D.M."/>
            <person name="Riekhof W."/>
            <person name="Rymarquis L."/>
            <person name="Schroda M."/>
            <person name="Stern D."/>
            <person name="Umen J."/>
            <person name="Willows R."/>
            <person name="Wilson N."/>
            <person name="Zimmer S.L."/>
            <person name="Allmer J."/>
            <person name="Balk J."/>
            <person name="Bisova K."/>
            <person name="Chen C.J."/>
            <person name="Elias M."/>
            <person name="Gendler K."/>
            <person name="Hauser C."/>
            <person name="Lamb M.R."/>
            <person name="Ledford H."/>
            <person name="Long J.C."/>
            <person name="Minagawa J."/>
            <person name="Page M.D."/>
            <person name="Pan J."/>
            <person name="Pootakham W."/>
            <person name="Roje S."/>
            <person name="Rose A."/>
            <person name="Stahlberg E."/>
            <person name="Terauchi A.M."/>
            <person name="Yang P."/>
            <person name="Ball S."/>
            <person name="Bowler C."/>
            <person name="Dieckmann C.L."/>
            <person name="Gladyshev V.N."/>
            <person name="Green P."/>
            <person name="Jorgensen R."/>
            <person name="Mayfield S."/>
            <person name="Mueller-Roeber B."/>
            <person name="Rajamani S."/>
            <person name="Sayre R.T."/>
            <person name="Brokstein P."/>
            <person name="Dubchak I."/>
            <person name="Goodstein D."/>
            <person name="Hornick L."/>
            <person name="Huang Y.W."/>
            <person name="Jhaveri J."/>
            <person name="Luo Y."/>
            <person name="Martinez D."/>
            <person name="Ngau W.C."/>
            <person name="Otillar B."/>
            <person name="Poliakov A."/>
            <person name="Porter A."/>
            <person name="Szajkowski L."/>
            <person name="Werner G."/>
            <person name="Zhou K."/>
            <person name="Grigoriev I.V."/>
            <person name="Rokhsar D.S."/>
            <person name="Grossman A.R."/>
        </authorList>
    </citation>
    <scope>NUCLEOTIDE SEQUENCE [LARGE SCALE GENOMIC DNA]</scope>
    <source>
        <strain evidence="4">CC-503</strain>
    </source>
</reference>
<dbReference type="KEGG" id="cre:CHLRE_01g019450v5"/>
<dbReference type="GeneID" id="5715178"/>
<feature type="region of interest" description="Disordered" evidence="1">
    <location>
        <begin position="1"/>
        <end position="32"/>
    </location>
</feature>
<dbReference type="FunFam" id="3.10.110.10:FF:000108">
    <property type="entry name" value="Ubiquitin-conjugating enzyme family protein"/>
    <property type="match status" value="1"/>
</dbReference>
<proteinExistence type="predicted"/>
<dbReference type="GO" id="GO:0016925">
    <property type="term" value="P:protein sumoylation"/>
    <property type="evidence" value="ECO:0000318"/>
    <property type="project" value="GO_Central"/>
</dbReference>
<organism evidence="3 4">
    <name type="scientific">Chlamydomonas reinhardtii</name>
    <name type="common">Chlamydomonas smithii</name>
    <dbReference type="NCBI Taxonomy" id="3055"/>
    <lineage>
        <taxon>Eukaryota</taxon>
        <taxon>Viridiplantae</taxon>
        <taxon>Chlorophyta</taxon>
        <taxon>core chlorophytes</taxon>
        <taxon>Chlorophyceae</taxon>
        <taxon>CS clade</taxon>
        <taxon>Chlamydomonadales</taxon>
        <taxon>Chlamydomonadaceae</taxon>
        <taxon>Chlamydomonas</taxon>
    </lineage>
</organism>
<dbReference type="Pfam" id="PF00179">
    <property type="entry name" value="UQ_con"/>
    <property type="match status" value="1"/>
</dbReference>
<dbReference type="GO" id="GO:0061656">
    <property type="term" value="F:SUMO conjugating enzyme activity"/>
    <property type="evidence" value="ECO:0000318"/>
    <property type="project" value="GO_Central"/>
</dbReference>
<feature type="domain" description="UBC core" evidence="2">
    <location>
        <begin position="4"/>
        <end position="172"/>
    </location>
</feature>
<dbReference type="AlphaFoldDB" id="A0A2K3E5Z5"/>
<dbReference type="GO" id="GO:0005634">
    <property type="term" value="C:nucleus"/>
    <property type="evidence" value="ECO:0000318"/>
    <property type="project" value="GO_Central"/>
</dbReference>
<evidence type="ECO:0000313" key="4">
    <source>
        <dbReference type="Proteomes" id="UP000006906"/>
    </source>
</evidence>
<dbReference type="Gramene" id="PNW88212">
    <property type="protein sequence ID" value="PNW88212"/>
    <property type="gene ID" value="CHLRE_01g019450v5"/>
</dbReference>
<protein>
    <recommendedName>
        <fullName evidence="2">UBC core domain-containing protein</fullName>
    </recommendedName>
</protein>
<dbReference type="OrthoDB" id="6600758at2759"/>
<accession>A0A2K3E5Z5</accession>
<dbReference type="InterPro" id="IPR050113">
    <property type="entry name" value="Ub_conjugating_enzyme"/>
</dbReference>
<dbReference type="InterPro" id="IPR016135">
    <property type="entry name" value="UBQ-conjugating_enzyme/RWD"/>
</dbReference>